<dbReference type="EMBL" id="QKYT01000681">
    <property type="protein sequence ID" value="RIA82280.1"/>
    <property type="molecule type" value="Genomic_DNA"/>
</dbReference>
<name>A0A397S7D8_9GLOM</name>
<organism evidence="3 4">
    <name type="scientific">Glomus cerebriforme</name>
    <dbReference type="NCBI Taxonomy" id="658196"/>
    <lineage>
        <taxon>Eukaryota</taxon>
        <taxon>Fungi</taxon>
        <taxon>Fungi incertae sedis</taxon>
        <taxon>Mucoromycota</taxon>
        <taxon>Glomeromycotina</taxon>
        <taxon>Glomeromycetes</taxon>
        <taxon>Glomerales</taxon>
        <taxon>Glomeraceae</taxon>
        <taxon>Glomus</taxon>
    </lineage>
</organism>
<feature type="compositionally biased region" description="Polar residues" evidence="1">
    <location>
        <begin position="254"/>
        <end position="264"/>
    </location>
</feature>
<keyword evidence="2" id="KW-0472">Membrane</keyword>
<proteinExistence type="predicted"/>
<feature type="region of interest" description="Disordered" evidence="1">
    <location>
        <begin position="220"/>
        <end position="240"/>
    </location>
</feature>
<evidence type="ECO:0000256" key="2">
    <source>
        <dbReference type="SAM" id="Phobius"/>
    </source>
</evidence>
<feature type="transmembrane region" description="Helical" evidence="2">
    <location>
        <begin position="94"/>
        <end position="114"/>
    </location>
</feature>
<keyword evidence="2" id="KW-0812">Transmembrane</keyword>
<protein>
    <submittedName>
        <fullName evidence="3">Uncharacterized protein</fullName>
    </submittedName>
</protein>
<sequence length="341" mass="39565">MKIILSPLKEDETIDCNYFTPNFYFETEWCLDLHGYLNRKQLKARLVEINEIVMENPLLSKRAKKGLLYAFVGIFMFLIILIIVLAFYDSVASISISVVEVILSIVTYIGNRLIDEAAKRRSDIFTKALNEKFKIFNLSDNPIANWKLVWTNVLTHYKIEMKYDITTGRMQGKSTPKYAEQAEIVLEINDSLSSITKNDVRIKIDELGFYIPRKIGDIDPDEKDTSSLIPSSRRMSNSQEMRIPSYDERISYDNRASTSNSQRMSPYDDRLPQIPTDKRMPSLPNSQVSFDKRMPPLPNSQLPYDENILTDERISMPNNNDSSIPYNQMGPNYYMEQNDHY</sequence>
<feature type="compositionally biased region" description="Basic and acidic residues" evidence="1">
    <location>
        <begin position="266"/>
        <end position="280"/>
    </location>
</feature>
<feature type="transmembrane region" description="Helical" evidence="2">
    <location>
        <begin position="67"/>
        <end position="88"/>
    </location>
</feature>
<evidence type="ECO:0000313" key="4">
    <source>
        <dbReference type="Proteomes" id="UP000265703"/>
    </source>
</evidence>
<feature type="compositionally biased region" description="Polar residues" evidence="1">
    <location>
        <begin position="226"/>
        <end position="240"/>
    </location>
</feature>
<dbReference type="Proteomes" id="UP000265703">
    <property type="component" value="Unassembled WGS sequence"/>
</dbReference>
<feature type="region of interest" description="Disordered" evidence="1">
    <location>
        <begin position="253"/>
        <end position="298"/>
    </location>
</feature>
<keyword evidence="2" id="KW-1133">Transmembrane helix</keyword>
<dbReference type="AlphaFoldDB" id="A0A397S7D8"/>
<evidence type="ECO:0000256" key="1">
    <source>
        <dbReference type="SAM" id="MobiDB-lite"/>
    </source>
</evidence>
<gene>
    <name evidence="3" type="ORF">C1645_743899</name>
</gene>
<reference evidence="3 4" key="1">
    <citation type="submission" date="2018-06" db="EMBL/GenBank/DDBJ databases">
        <title>Comparative genomics reveals the genomic features of Rhizophagus irregularis, R. cerebriforme, R. diaphanum and Gigaspora rosea, and their symbiotic lifestyle signature.</title>
        <authorList>
            <person name="Morin E."/>
            <person name="San Clemente H."/>
            <person name="Chen E.C.H."/>
            <person name="De La Providencia I."/>
            <person name="Hainaut M."/>
            <person name="Kuo A."/>
            <person name="Kohler A."/>
            <person name="Murat C."/>
            <person name="Tang N."/>
            <person name="Roy S."/>
            <person name="Loubradou J."/>
            <person name="Henrissat B."/>
            <person name="Grigoriev I.V."/>
            <person name="Corradi N."/>
            <person name="Roux C."/>
            <person name="Martin F.M."/>
        </authorList>
    </citation>
    <scope>NUCLEOTIDE SEQUENCE [LARGE SCALE GENOMIC DNA]</scope>
    <source>
        <strain evidence="3 4">DAOM 227022</strain>
    </source>
</reference>
<evidence type="ECO:0000313" key="3">
    <source>
        <dbReference type="EMBL" id="RIA82280.1"/>
    </source>
</evidence>
<accession>A0A397S7D8</accession>
<keyword evidence="4" id="KW-1185">Reference proteome</keyword>
<dbReference type="OrthoDB" id="2364454at2759"/>
<comment type="caution">
    <text evidence="3">The sequence shown here is derived from an EMBL/GenBank/DDBJ whole genome shotgun (WGS) entry which is preliminary data.</text>
</comment>